<gene>
    <name evidence="2" type="ORF">M0813_07601</name>
</gene>
<accession>A0ABQ8XAE1</accession>
<evidence type="ECO:0000313" key="2">
    <source>
        <dbReference type="EMBL" id="KAJ6229643.1"/>
    </source>
</evidence>
<dbReference type="Proteomes" id="UP001150062">
    <property type="component" value="Unassembled WGS sequence"/>
</dbReference>
<sequence>MERLDLSMILGLCLDRSKKENEIIFLWLNIFNALIYNLFLPSRVEKDELELKKICNDFRFVHIDLCDLDVKKKKKGNEGNKVSQKKVNKISKINIESEETNSLNEHESSSNILQKEKNLFNFMKEYDYTVESSYGNIDFSKSRKRKVENYYLNVPMKKIKKNRIRIERSNKKVRIFRKKIKRKKKKKSEKAKKKKKKPEKLFYLLRQSNIHYLRHLPKCVRKNGSIFTFFFALERYHQYFKMKKYNIKKKGLQLLKFFIEHEIIRKIRENSVFSFEYEKTKEKLQHISIFLKFILDNLNIEKNNFYQLKSFVFNKHIFKIGVFVCTFDNRYFFIKEIFQEKNSDRTFILAQELIKIDNKYYLKNQKSFHIITPFFLQRIINLIPENWERKVYQDIKKTIVKDKEHLDQEKVEMEKKKGSNYPTNIEEKTEEVDELDEINIEINIETVEHSKQRLYFRFF</sequence>
<keyword evidence="2" id="KW-0346">Stress response</keyword>
<name>A0ABQ8XAE1_9EUKA</name>
<evidence type="ECO:0000313" key="3">
    <source>
        <dbReference type="Proteomes" id="UP001150062"/>
    </source>
</evidence>
<feature type="coiled-coil region" evidence="1">
    <location>
        <begin position="166"/>
        <end position="197"/>
    </location>
</feature>
<reference evidence="2" key="1">
    <citation type="submission" date="2022-08" db="EMBL/GenBank/DDBJ databases">
        <title>Novel sulfate-reducing endosymbionts in the free-living metamonad Anaeramoeba.</title>
        <authorList>
            <person name="Jerlstrom-Hultqvist J."/>
            <person name="Cepicka I."/>
            <person name="Gallot-Lavallee L."/>
            <person name="Salas-Leiva D."/>
            <person name="Curtis B.A."/>
            <person name="Zahonova K."/>
            <person name="Pipaliya S."/>
            <person name="Dacks J."/>
            <person name="Roger A.J."/>
        </authorList>
    </citation>
    <scope>NUCLEOTIDE SEQUENCE</scope>
    <source>
        <strain evidence="2">Schooner1</strain>
    </source>
</reference>
<evidence type="ECO:0000256" key="1">
    <source>
        <dbReference type="SAM" id="Coils"/>
    </source>
</evidence>
<keyword evidence="1" id="KW-0175">Coiled coil</keyword>
<comment type="caution">
    <text evidence="2">The sequence shown here is derived from an EMBL/GenBank/DDBJ whole genome shotgun (WGS) entry which is preliminary data.</text>
</comment>
<keyword evidence="3" id="KW-1185">Reference proteome</keyword>
<protein>
    <submittedName>
        <fullName evidence="2">Heat shock protein</fullName>
    </submittedName>
</protein>
<organism evidence="2 3">
    <name type="scientific">Anaeramoeba flamelloides</name>
    <dbReference type="NCBI Taxonomy" id="1746091"/>
    <lineage>
        <taxon>Eukaryota</taxon>
        <taxon>Metamonada</taxon>
        <taxon>Anaeramoebidae</taxon>
        <taxon>Anaeramoeba</taxon>
    </lineage>
</organism>
<dbReference type="EMBL" id="JAOAOG010000319">
    <property type="protein sequence ID" value="KAJ6229643.1"/>
    <property type="molecule type" value="Genomic_DNA"/>
</dbReference>
<proteinExistence type="predicted"/>